<sequence length="116" mass="13417">MADLSKVYRYWLARRLFMLIPAWTGSGLLAIHQLIQMVDQYSMLWIHFACLCLALFLFSLTTWLITRCFSCYFSYPKVNLAQRKRARRELAPAGLMGMVCFAVLPALSLLPTTFQD</sequence>
<proteinExistence type="predicted"/>
<keyword evidence="1" id="KW-0472">Membrane</keyword>
<protein>
    <submittedName>
        <fullName evidence="2">Uncharacterized protein</fullName>
    </submittedName>
</protein>
<gene>
    <name evidence="2" type="ORF">METZ01_LOCUS268045</name>
</gene>
<feature type="transmembrane region" description="Helical" evidence="1">
    <location>
        <begin position="12"/>
        <end position="32"/>
    </location>
</feature>
<accession>A0A382JXA8</accession>
<keyword evidence="1" id="KW-0812">Transmembrane</keyword>
<reference evidence="2" key="1">
    <citation type="submission" date="2018-05" db="EMBL/GenBank/DDBJ databases">
        <authorList>
            <person name="Lanie J.A."/>
            <person name="Ng W.-L."/>
            <person name="Kazmierczak K.M."/>
            <person name="Andrzejewski T.M."/>
            <person name="Davidsen T.M."/>
            <person name="Wayne K.J."/>
            <person name="Tettelin H."/>
            <person name="Glass J.I."/>
            <person name="Rusch D."/>
            <person name="Podicherti R."/>
            <person name="Tsui H.-C.T."/>
            <person name="Winkler M.E."/>
        </authorList>
    </citation>
    <scope>NUCLEOTIDE SEQUENCE</scope>
</reference>
<feature type="transmembrane region" description="Helical" evidence="1">
    <location>
        <begin position="44"/>
        <end position="69"/>
    </location>
</feature>
<name>A0A382JXA8_9ZZZZ</name>
<organism evidence="2">
    <name type="scientific">marine metagenome</name>
    <dbReference type="NCBI Taxonomy" id="408172"/>
    <lineage>
        <taxon>unclassified sequences</taxon>
        <taxon>metagenomes</taxon>
        <taxon>ecological metagenomes</taxon>
    </lineage>
</organism>
<feature type="transmembrane region" description="Helical" evidence="1">
    <location>
        <begin position="90"/>
        <end position="110"/>
    </location>
</feature>
<feature type="non-terminal residue" evidence="2">
    <location>
        <position position="116"/>
    </location>
</feature>
<evidence type="ECO:0000256" key="1">
    <source>
        <dbReference type="SAM" id="Phobius"/>
    </source>
</evidence>
<dbReference type="EMBL" id="UINC01076225">
    <property type="protein sequence ID" value="SVC15191.1"/>
    <property type="molecule type" value="Genomic_DNA"/>
</dbReference>
<dbReference type="AlphaFoldDB" id="A0A382JXA8"/>
<evidence type="ECO:0000313" key="2">
    <source>
        <dbReference type="EMBL" id="SVC15191.1"/>
    </source>
</evidence>
<keyword evidence="1" id="KW-1133">Transmembrane helix</keyword>